<name>A0A0L8G389_OCTBM</name>
<gene>
    <name evidence="1" type="ORF">OCBIM_22001239mg</name>
</gene>
<sequence>MSKHLMSLSSTNVKKYREVNILTQCQNIIVKSLPSANVNTFSSHCSQLMSKCCHYLQLSL</sequence>
<dbReference type="EMBL" id="KQ424231">
    <property type="protein sequence ID" value="KOF71309.1"/>
    <property type="molecule type" value="Genomic_DNA"/>
</dbReference>
<evidence type="ECO:0000313" key="1">
    <source>
        <dbReference type="EMBL" id="KOF71309.1"/>
    </source>
</evidence>
<proteinExistence type="predicted"/>
<organism evidence="1">
    <name type="scientific">Octopus bimaculoides</name>
    <name type="common">California two-spotted octopus</name>
    <dbReference type="NCBI Taxonomy" id="37653"/>
    <lineage>
        <taxon>Eukaryota</taxon>
        <taxon>Metazoa</taxon>
        <taxon>Spiralia</taxon>
        <taxon>Lophotrochozoa</taxon>
        <taxon>Mollusca</taxon>
        <taxon>Cephalopoda</taxon>
        <taxon>Coleoidea</taxon>
        <taxon>Octopodiformes</taxon>
        <taxon>Octopoda</taxon>
        <taxon>Incirrata</taxon>
        <taxon>Octopodidae</taxon>
        <taxon>Octopus</taxon>
    </lineage>
</organism>
<reference evidence="1" key="1">
    <citation type="submission" date="2015-07" db="EMBL/GenBank/DDBJ databases">
        <title>MeaNS - Measles Nucleotide Surveillance Program.</title>
        <authorList>
            <person name="Tran T."/>
            <person name="Druce J."/>
        </authorList>
    </citation>
    <scope>NUCLEOTIDE SEQUENCE</scope>
    <source>
        <strain evidence="1">UCB-OBI-ISO-001</strain>
        <tissue evidence="1">Gonad</tissue>
    </source>
</reference>
<dbReference type="AlphaFoldDB" id="A0A0L8G389"/>
<protein>
    <submittedName>
        <fullName evidence="1">Uncharacterized protein</fullName>
    </submittedName>
</protein>
<accession>A0A0L8G389</accession>